<evidence type="ECO:0000313" key="2">
    <source>
        <dbReference type="Proteomes" id="UP001530293"/>
    </source>
</evidence>
<dbReference type="PANTHER" id="PTHR47682">
    <property type="entry name" value="TETRATRICOPEPTIDE REPEAT (TPR)-CONTAINING PROTEIN"/>
    <property type="match status" value="1"/>
</dbReference>
<protein>
    <submittedName>
        <fullName evidence="1">Uncharacterized protein</fullName>
    </submittedName>
</protein>
<dbReference type="CDD" id="cd02980">
    <property type="entry name" value="TRX_Fd_family"/>
    <property type="match status" value="1"/>
</dbReference>
<dbReference type="AlphaFoldDB" id="A0ABD3MHU4"/>
<dbReference type="EMBL" id="JALLBG020000126">
    <property type="protein sequence ID" value="KAL3763167.1"/>
    <property type="molecule type" value="Genomic_DNA"/>
</dbReference>
<gene>
    <name evidence="1" type="ORF">ACHAWU_006192</name>
</gene>
<dbReference type="Gene3D" id="3.40.30.10">
    <property type="entry name" value="Glutaredoxin"/>
    <property type="match status" value="1"/>
</dbReference>
<dbReference type="SUPFAM" id="SSF52833">
    <property type="entry name" value="Thioredoxin-like"/>
    <property type="match status" value="1"/>
</dbReference>
<dbReference type="Proteomes" id="UP001530293">
    <property type="component" value="Unassembled WGS sequence"/>
</dbReference>
<proteinExistence type="predicted"/>
<dbReference type="Gene3D" id="1.25.40.10">
    <property type="entry name" value="Tetratricopeptide repeat domain"/>
    <property type="match status" value="1"/>
</dbReference>
<dbReference type="InterPro" id="IPR036249">
    <property type="entry name" value="Thioredoxin-like_sf"/>
</dbReference>
<keyword evidence="2" id="KW-1185">Reference proteome</keyword>
<name>A0ABD3MHU4_9STRA</name>
<sequence>MAGKRYFEKWRGKDTIHLLPHSPQHQHHVHSPSPPSPSEIHITMTMTGAYLSLFAFIAAYASHIPTNVLSLSSTTSRCLIRICHNKDCTKHGGGEQLLNVFRDLLPGASDDPPRVTIESSGCLSQCGKGPNVAVIGSDKKEQFFFGVVDPTTASAVLDVATGVEFPIQLLVAATSIVEAEHTASIDKKEAILSSVIAELSNEDSSLINSFARAHALFLRADARLDMSPADIAGAVDDATLASQLAPSERKVWRVLSSAHEANGNIMEAINAVRKWGVVDPSFATKAKKEIERLQLLM</sequence>
<dbReference type="InterPro" id="IPR011990">
    <property type="entry name" value="TPR-like_helical_dom_sf"/>
</dbReference>
<dbReference type="SUPFAM" id="SSF48452">
    <property type="entry name" value="TPR-like"/>
    <property type="match status" value="1"/>
</dbReference>
<organism evidence="1 2">
    <name type="scientific">Discostella pseudostelligera</name>
    <dbReference type="NCBI Taxonomy" id="259834"/>
    <lineage>
        <taxon>Eukaryota</taxon>
        <taxon>Sar</taxon>
        <taxon>Stramenopiles</taxon>
        <taxon>Ochrophyta</taxon>
        <taxon>Bacillariophyta</taxon>
        <taxon>Coscinodiscophyceae</taxon>
        <taxon>Thalassiosirophycidae</taxon>
        <taxon>Stephanodiscales</taxon>
        <taxon>Stephanodiscaceae</taxon>
        <taxon>Discostella</taxon>
    </lineage>
</organism>
<accession>A0ABD3MHU4</accession>
<reference evidence="1 2" key="1">
    <citation type="submission" date="2024-10" db="EMBL/GenBank/DDBJ databases">
        <title>Updated reference genomes for cyclostephanoid diatoms.</title>
        <authorList>
            <person name="Roberts W.R."/>
            <person name="Alverson A.J."/>
        </authorList>
    </citation>
    <scope>NUCLEOTIDE SEQUENCE [LARGE SCALE GENOMIC DNA]</scope>
    <source>
        <strain evidence="1 2">AJA232-27</strain>
    </source>
</reference>
<evidence type="ECO:0000313" key="1">
    <source>
        <dbReference type="EMBL" id="KAL3763167.1"/>
    </source>
</evidence>
<dbReference type="PANTHER" id="PTHR47682:SF1">
    <property type="entry name" value="TETRATRICOPEPTIDE REPEAT (TPR)-CONTAINING PROTEIN"/>
    <property type="match status" value="1"/>
</dbReference>
<comment type="caution">
    <text evidence="1">The sequence shown here is derived from an EMBL/GenBank/DDBJ whole genome shotgun (WGS) entry which is preliminary data.</text>
</comment>